<dbReference type="Gramene" id="TVU44355">
    <property type="protein sequence ID" value="TVU44355"/>
    <property type="gene ID" value="EJB05_03791"/>
</dbReference>
<dbReference type="Proteomes" id="UP000324897">
    <property type="component" value="Chromosome 5"/>
</dbReference>
<evidence type="ECO:0000256" key="1">
    <source>
        <dbReference type="SAM" id="MobiDB-lite"/>
    </source>
</evidence>
<evidence type="ECO:0000313" key="3">
    <source>
        <dbReference type="EMBL" id="TVU44355.1"/>
    </source>
</evidence>
<dbReference type="InterPro" id="IPR011676">
    <property type="entry name" value="DUF1618"/>
</dbReference>
<evidence type="ECO:0000313" key="4">
    <source>
        <dbReference type="Proteomes" id="UP000324897"/>
    </source>
</evidence>
<organism evidence="3 4">
    <name type="scientific">Eragrostis curvula</name>
    <name type="common">weeping love grass</name>
    <dbReference type="NCBI Taxonomy" id="38414"/>
    <lineage>
        <taxon>Eukaryota</taxon>
        <taxon>Viridiplantae</taxon>
        <taxon>Streptophyta</taxon>
        <taxon>Embryophyta</taxon>
        <taxon>Tracheophyta</taxon>
        <taxon>Spermatophyta</taxon>
        <taxon>Magnoliopsida</taxon>
        <taxon>Liliopsida</taxon>
        <taxon>Poales</taxon>
        <taxon>Poaceae</taxon>
        <taxon>PACMAD clade</taxon>
        <taxon>Chloridoideae</taxon>
        <taxon>Eragrostideae</taxon>
        <taxon>Eragrostidinae</taxon>
        <taxon>Eragrostis</taxon>
    </lineage>
</organism>
<keyword evidence="4" id="KW-1185">Reference proteome</keyword>
<feature type="compositionally biased region" description="Low complexity" evidence="1">
    <location>
        <begin position="89"/>
        <end position="124"/>
    </location>
</feature>
<proteinExistence type="predicted"/>
<sequence length="460" mass="49411">MATRSHPRPSVASFCPPTIAEPADADASLQRPWVLVDKKAYIANRENATTARAPSSGGHKVQVSTASASQTRRPSPTCASTALAPRVTAGTGAFPASPSSSPRRAPSSSSASGSTSGPGRSATTQGPARPGKPWVGSLPQFIESDIKPCAFGVLPCGSDDGKRGFVVAALVPMLKPGHVPVRGKPLELVRFASAMRRWHTMAPRLDPSCGNDEKVWSHETGKVIVLGGGFLGWVDLWRGILVCNVLDEYPEVSFIPLPKPTVPKVWKSYPGLFRDVTSCNNLLSFVEIQLPKTPYDDLPESPLFSDSDSDSDSEVDATCLPPHGWRATKWERMLFTSDSSWKMDCSVGSADTLVGDPGCYLVLPELRDAKTGNLTLENLSIASPVLTKHDDGVVYMVPTLENTNGQESWVTAFDLRTNALKALAPWPARRTFCLDATCCTPCSFSKYLIRGAEPCLGLQK</sequence>
<dbReference type="AlphaFoldDB" id="A0A5J9W8V3"/>
<accession>A0A5J9W8V3</accession>
<comment type="caution">
    <text evidence="3">The sequence shown here is derived from an EMBL/GenBank/DDBJ whole genome shotgun (WGS) entry which is preliminary data.</text>
</comment>
<protein>
    <recommendedName>
        <fullName evidence="2">DUF1618 domain-containing protein</fullName>
    </recommendedName>
</protein>
<feature type="compositionally biased region" description="Polar residues" evidence="1">
    <location>
        <begin position="62"/>
        <end position="80"/>
    </location>
</feature>
<dbReference type="PANTHER" id="PTHR33074:SF102">
    <property type="entry name" value="DUF1618 DOMAIN-CONTAINING PROTEIN"/>
    <property type="match status" value="1"/>
</dbReference>
<evidence type="ECO:0000259" key="2">
    <source>
        <dbReference type="Pfam" id="PF07762"/>
    </source>
</evidence>
<dbReference type="PANTHER" id="PTHR33074">
    <property type="entry name" value="EXPRESSED PROTEIN-RELATED"/>
    <property type="match status" value="1"/>
</dbReference>
<dbReference type="Pfam" id="PF07762">
    <property type="entry name" value="DUF1618"/>
    <property type="match status" value="1"/>
</dbReference>
<name>A0A5J9W8V3_9POAL</name>
<dbReference type="OrthoDB" id="683851at2759"/>
<feature type="region of interest" description="Disordered" evidence="1">
    <location>
        <begin position="1"/>
        <end position="29"/>
    </location>
</feature>
<feature type="domain" description="DUF1618" evidence="2">
    <location>
        <begin position="233"/>
        <end position="395"/>
    </location>
</feature>
<gene>
    <name evidence="3" type="ORF">EJB05_03791</name>
</gene>
<feature type="region of interest" description="Disordered" evidence="1">
    <location>
        <begin position="47"/>
        <end position="137"/>
    </location>
</feature>
<reference evidence="3 4" key="1">
    <citation type="journal article" date="2019" name="Sci. Rep.">
        <title>A high-quality genome of Eragrostis curvula grass provides insights into Poaceae evolution and supports new strategies to enhance forage quality.</title>
        <authorList>
            <person name="Carballo J."/>
            <person name="Santos B.A.C.M."/>
            <person name="Zappacosta D."/>
            <person name="Garbus I."/>
            <person name="Selva J.P."/>
            <person name="Gallo C.A."/>
            <person name="Diaz A."/>
            <person name="Albertini E."/>
            <person name="Caccamo M."/>
            <person name="Echenique V."/>
        </authorList>
    </citation>
    <scope>NUCLEOTIDE SEQUENCE [LARGE SCALE GENOMIC DNA]</scope>
    <source>
        <strain evidence="4">cv. Victoria</strain>
        <tissue evidence="3">Leaf</tissue>
    </source>
</reference>
<dbReference type="EMBL" id="RWGY01000004">
    <property type="protein sequence ID" value="TVU44355.1"/>
    <property type="molecule type" value="Genomic_DNA"/>
</dbReference>
<feature type="non-terminal residue" evidence="3">
    <location>
        <position position="1"/>
    </location>
</feature>